<dbReference type="InterPro" id="IPR050271">
    <property type="entry name" value="UDP-glycosyltransferase"/>
</dbReference>
<protein>
    <recommendedName>
        <fullName evidence="5">UDP-glucuronosyltransferase</fullName>
        <ecNumber evidence="5">2.4.1.17</ecNumber>
    </recommendedName>
</protein>
<feature type="transmembrane region" description="Helical" evidence="5">
    <location>
        <begin position="486"/>
        <end position="509"/>
    </location>
</feature>
<comment type="subcellular location">
    <subcellularLocation>
        <location evidence="5">Membrane</location>
        <topology evidence="5">Single-pass membrane protein</topology>
    </subcellularLocation>
</comment>
<keyword evidence="3 4" id="KW-0808">Transferase</keyword>
<dbReference type="FunFam" id="3.40.50.2000:FF:000021">
    <property type="entry name" value="UDP-glucuronosyltransferase"/>
    <property type="match status" value="1"/>
</dbReference>
<dbReference type="InterPro" id="IPR035595">
    <property type="entry name" value="UDP_glycos_trans_CS"/>
</dbReference>
<dbReference type="Proteomes" id="UP000325440">
    <property type="component" value="Unassembled WGS sequence"/>
</dbReference>
<dbReference type="CDD" id="cd03784">
    <property type="entry name" value="GT1_Gtf-like"/>
    <property type="match status" value="1"/>
</dbReference>
<proteinExistence type="inferred from homology"/>
<comment type="catalytic activity">
    <reaction evidence="5">
        <text>glucuronate acceptor + UDP-alpha-D-glucuronate = acceptor beta-D-glucuronoside + UDP + H(+)</text>
        <dbReference type="Rhea" id="RHEA:21032"/>
        <dbReference type="ChEBI" id="CHEBI:15378"/>
        <dbReference type="ChEBI" id="CHEBI:58052"/>
        <dbReference type="ChEBI" id="CHEBI:58223"/>
        <dbReference type="ChEBI" id="CHEBI:132367"/>
        <dbReference type="ChEBI" id="CHEBI:132368"/>
        <dbReference type="EC" id="2.4.1.17"/>
    </reaction>
</comment>
<evidence type="ECO:0000256" key="1">
    <source>
        <dbReference type="ARBA" id="ARBA00009995"/>
    </source>
</evidence>
<dbReference type="GO" id="GO:0015020">
    <property type="term" value="F:glucuronosyltransferase activity"/>
    <property type="evidence" value="ECO:0007669"/>
    <property type="project" value="UniProtKB-EC"/>
</dbReference>
<evidence type="ECO:0000313" key="6">
    <source>
        <dbReference type="EMBL" id="VVC36213.1"/>
    </source>
</evidence>
<dbReference type="SUPFAM" id="SSF53756">
    <property type="entry name" value="UDP-Glycosyltransferase/glycogen phosphorylase"/>
    <property type="match status" value="1"/>
</dbReference>
<reference evidence="6 7" key="1">
    <citation type="submission" date="2019-08" db="EMBL/GenBank/DDBJ databases">
        <authorList>
            <person name="Alioto T."/>
            <person name="Alioto T."/>
            <person name="Gomez Garrido J."/>
        </authorList>
    </citation>
    <scope>NUCLEOTIDE SEQUENCE [LARGE SCALE GENOMIC DNA]</scope>
</reference>
<name>A0A5E4MXN4_9HEMI</name>
<gene>
    <name evidence="6" type="ORF">CINCED_3A007223</name>
</gene>
<dbReference type="EMBL" id="CABPRJ010001431">
    <property type="protein sequence ID" value="VVC36213.1"/>
    <property type="molecule type" value="Genomic_DNA"/>
</dbReference>
<keyword evidence="5" id="KW-0812">Transmembrane</keyword>
<evidence type="ECO:0000313" key="7">
    <source>
        <dbReference type="Proteomes" id="UP000325440"/>
    </source>
</evidence>
<evidence type="ECO:0000256" key="3">
    <source>
        <dbReference type="ARBA" id="ARBA00022679"/>
    </source>
</evidence>
<feature type="signal peptide" evidence="5">
    <location>
        <begin position="1"/>
        <end position="27"/>
    </location>
</feature>
<sequence>MCSLSLRAISLTVAVLYAWTAAPVADTARVLAVETMCGKSHWNFMSSVLRALTDAGHSVTVFTPFPEGDRENYTELDTSAGFPSTGDQDVTMMLKNFSDPYKFVRTFSTVSKWICKAIYDDDRLAAIMRDGGMGGLPFDVLIIEPVLGVDCVSHIAAALHLPAIYVIPSPMITFEEPKFTGYVSNPAYVSHLMARHAVPGTFVQRLSNIVLSVYTAVTINYNDWSEKTRDPRPYHLSPPVGPSIIFQNSHYITEAARPVPPNVIDVGGIHLRPAKSLPKDIKDFIEDSPHGVIYFTFGSTVKLSSLPDHVAKAFEEALAQVPQKVLWKYEGEIKHKQKNVMTRKWFPQREILLHPKVKLFISHGGISGVYEAVDAGVPVLGFPLFYDQPRNVENLVHNGMAISMDLLTVTKDSLLKAISELINDEKYTKKAKTNSALFKDRPMTPAQSVAYWTEYVIRRHGAPHLKYHSHNIAWYQYFLLDVTATVAAFVFFAVFAFCKLLNVAFMYVTNKSQVKIKSR</sequence>
<dbReference type="GO" id="GO:0016020">
    <property type="term" value="C:membrane"/>
    <property type="evidence" value="ECO:0007669"/>
    <property type="project" value="UniProtKB-SubCell"/>
</dbReference>
<dbReference type="PANTHER" id="PTHR48043">
    <property type="entry name" value="EG:EG0003.4 PROTEIN-RELATED"/>
    <property type="match status" value="1"/>
</dbReference>
<dbReference type="PANTHER" id="PTHR48043:SF114">
    <property type="entry name" value="IP04436P-RELATED"/>
    <property type="match status" value="1"/>
</dbReference>
<evidence type="ECO:0000256" key="4">
    <source>
        <dbReference type="RuleBase" id="RU003718"/>
    </source>
</evidence>
<dbReference type="PROSITE" id="PS00375">
    <property type="entry name" value="UDPGT"/>
    <property type="match status" value="1"/>
</dbReference>
<dbReference type="Gene3D" id="3.40.50.2000">
    <property type="entry name" value="Glycogen Phosphorylase B"/>
    <property type="match status" value="2"/>
</dbReference>
<keyword evidence="2 4" id="KW-0328">Glycosyltransferase</keyword>
<keyword evidence="5" id="KW-0472">Membrane</keyword>
<dbReference type="AlphaFoldDB" id="A0A5E4MXN4"/>
<organism evidence="6 7">
    <name type="scientific">Cinara cedri</name>
    <dbReference type="NCBI Taxonomy" id="506608"/>
    <lineage>
        <taxon>Eukaryota</taxon>
        <taxon>Metazoa</taxon>
        <taxon>Ecdysozoa</taxon>
        <taxon>Arthropoda</taxon>
        <taxon>Hexapoda</taxon>
        <taxon>Insecta</taxon>
        <taxon>Pterygota</taxon>
        <taxon>Neoptera</taxon>
        <taxon>Paraneoptera</taxon>
        <taxon>Hemiptera</taxon>
        <taxon>Sternorrhyncha</taxon>
        <taxon>Aphidomorpha</taxon>
        <taxon>Aphidoidea</taxon>
        <taxon>Aphididae</taxon>
        <taxon>Lachninae</taxon>
        <taxon>Cinara</taxon>
    </lineage>
</organism>
<keyword evidence="5" id="KW-1133">Transmembrane helix</keyword>
<keyword evidence="5" id="KW-0732">Signal</keyword>
<dbReference type="InterPro" id="IPR002213">
    <property type="entry name" value="UDP_glucos_trans"/>
</dbReference>
<evidence type="ECO:0000256" key="5">
    <source>
        <dbReference type="RuleBase" id="RU362059"/>
    </source>
</evidence>
<feature type="chain" id="PRO_5023085506" description="UDP-glucuronosyltransferase" evidence="5">
    <location>
        <begin position="28"/>
        <end position="519"/>
    </location>
</feature>
<accession>A0A5E4MXN4</accession>
<comment type="similarity">
    <text evidence="1 4">Belongs to the UDP-glycosyltransferase family.</text>
</comment>
<keyword evidence="7" id="KW-1185">Reference proteome</keyword>
<dbReference type="OrthoDB" id="5835829at2759"/>
<dbReference type="EC" id="2.4.1.17" evidence="5"/>
<evidence type="ECO:0000256" key="2">
    <source>
        <dbReference type="ARBA" id="ARBA00022676"/>
    </source>
</evidence>
<dbReference type="Pfam" id="PF00201">
    <property type="entry name" value="UDPGT"/>
    <property type="match status" value="1"/>
</dbReference>